<protein>
    <submittedName>
        <fullName evidence="2">Uncharacterized protein</fullName>
    </submittedName>
</protein>
<keyword evidence="1" id="KW-1133">Transmembrane helix</keyword>
<evidence type="ECO:0000313" key="2">
    <source>
        <dbReference type="EMBL" id="QDV53779.1"/>
    </source>
</evidence>
<keyword evidence="1" id="KW-0472">Membrane</keyword>
<proteinExistence type="predicted"/>
<accession>A0A518IL13</accession>
<gene>
    <name evidence="2" type="ORF">Enr17x_58610</name>
</gene>
<keyword evidence="3" id="KW-1185">Reference proteome</keyword>
<evidence type="ECO:0000256" key="1">
    <source>
        <dbReference type="SAM" id="Phobius"/>
    </source>
</evidence>
<name>A0A518IL13_9PLAN</name>
<feature type="transmembrane region" description="Helical" evidence="1">
    <location>
        <begin position="22"/>
        <end position="50"/>
    </location>
</feature>
<keyword evidence="1" id="KW-0812">Transmembrane</keyword>
<sequence length="52" mass="5427">MRVPKITPGRVGLDQGLAGLPFGYVLAIVTPVIVVVMVVMIMAIVAVIVVPI</sequence>
<dbReference type="KEGG" id="gfm:Enr17x_58610"/>
<dbReference type="AlphaFoldDB" id="A0A518IL13"/>
<evidence type="ECO:0000313" key="3">
    <source>
        <dbReference type="Proteomes" id="UP000318313"/>
    </source>
</evidence>
<reference evidence="2 3" key="1">
    <citation type="submission" date="2019-03" db="EMBL/GenBank/DDBJ databases">
        <title>Deep-cultivation of Planctomycetes and their phenomic and genomic characterization uncovers novel biology.</title>
        <authorList>
            <person name="Wiegand S."/>
            <person name="Jogler M."/>
            <person name="Boedeker C."/>
            <person name="Pinto D."/>
            <person name="Vollmers J."/>
            <person name="Rivas-Marin E."/>
            <person name="Kohn T."/>
            <person name="Peeters S.H."/>
            <person name="Heuer A."/>
            <person name="Rast P."/>
            <person name="Oberbeckmann S."/>
            <person name="Bunk B."/>
            <person name="Jeske O."/>
            <person name="Meyerdierks A."/>
            <person name="Storesund J.E."/>
            <person name="Kallscheuer N."/>
            <person name="Luecker S."/>
            <person name="Lage O.M."/>
            <person name="Pohl T."/>
            <person name="Merkel B.J."/>
            <person name="Hornburger P."/>
            <person name="Mueller R.-W."/>
            <person name="Bruemmer F."/>
            <person name="Labrenz M."/>
            <person name="Spormann A.M."/>
            <person name="Op den Camp H."/>
            <person name="Overmann J."/>
            <person name="Amann R."/>
            <person name="Jetten M.S.M."/>
            <person name="Mascher T."/>
            <person name="Medema M.H."/>
            <person name="Devos D.P."/>
            <person name="Kaster A.-K."/>
            <person name="Ovreas L."/>
            <person name="Rohde M."/>
            <person name="Galperin M.Y."/>
            <person name="Jogler C."/>
        </authorList>
    </citation>
    <scope>NUCLEOTIDE SEQUENCE [LARGE SCALE GENOMIC DNA]</scope>
    <source>
        <strain evidence="2 3">Enr17</strain>
    </source>
</reference>
<organism evidence="2 3">
    <name type="scientific">Gimesia fumaroli</name>
    <dbReference type="NCBI Taxonomy" id="2527976"/>
    <lineage>
        <taxon>Bacteria</taxon>
        <taxon>Pseudomonadati</taxon>
        <taxon>Planctomycetota</taxon>
        <taxon>Planctomycetia</taxon>
        <taxon>Planctomycetales</taxon>
        <taxon>Planctomycetaceae</taxon>
        <taxon>Gimesia</taxon>
    </lineage>
</organism>
<dbReference type="Proteomes" id="UP000318313">
    <property type="component" value="Chromosome"/>
</dbReference>
<dbReference type="EMBL" id="CP037452">
    <property type="protein sequence ID" value="QDV53779.1"/>
    <property type="molecule type" value="Genomic_DNA"/>
</dbReference>